<evidence type="ECO:0000259" key="5">
    <source>
        <dbReference type="Pfam" id="PF01137"/>
    </source>
</evidence>
<name>A0AA38HCA0_9TREE</name>
<accession>A0AA38HCA0</accession>
<dbReference type="InterPro" id="IPR016443">
    <property type="entry name" value="RNA3'_term_phos_cyc_type_2"/>
</dbReference>
<dbReference type="InterPro" id="IPR020719">
    <property type="entry name" value="RNA3'_term_phos_cycl-like_CS"/>
</dbReference>
<comment type="subcellular location">
    <subcellularLocation>
        <location evidence="1">Nucleus</location>
        <location evidence="1">Nucleolus</location>
    </subcellularLocation>
</comment>
<feature type="domain" description="RNA 3'-terminal phosphate cyclase" evidence="5">
    <location>
        <begin position="11"/>
        <end position="344"/>
    </location>
</feature>
<dbReference type="InterPro" id="IPR013792">
    <property type="entry name" value="RNA3'P_cycl/enolpyr_Trfase_a/b"/>
</dbReference>
<dbReference type="InterPro" id="IPR013791">
    <property type="entry name" value="RNA3'-term_phos_cycl_insert"/>
</dbReference>
<protein>
    <submittedName>
        <fullName evidence="7">RNA-3'-phosphate cyclase</fullName>
    </submittedName>
</protein>
<keyword evidence="3" id="KW-0690">Ribosome biogenesis</keyword>
<dbReference type="FunFam" id="3.30.360.20:FF:000001">
    <property type="entry name" value="RNA terminal phosphate cyclase-like 1"/>
    <property type="match status" value="1"/>
</dbReference>
<evidence type="ECO:0000313" key="8">
    <source>
        <dbReference type="Proteomes" id="UP001164286"/>
    </source>
</evidence>
<dbReference type="GO" id="GO:0005730">
    <property type="term" value="C:nucleolus"/>
    <property type="evidence" value="ECO:0007669"/>
    <property type="project" value="UniProtKB-SubCell"/>
</dbReference>
<dbReference type="Proteomes" id="UP001164286">
    <property type="component" value="Unassembled WGS sequence"/>
</dbReference>
<dbReference type="SUPFAM" id="SSF55205">
    <property type="entry name" value="EPT/RTPC-like"/>
    <property type="match status" value="1"/>
</dbReference>
<keyword evidence="8" id="KW-1185">Reference proteome</keyword>
<dbReference type="NCBIfam" id="TIGR03400">
    <property type="entry name" value="18S_RNA_Rcl1p"/>
    <property type="match status" value="1"/>
</dbReference>
<evidence type="ECO:0000256" key="2">
    <source>
        <dbReference type="ARBA" id="ARBA00007089"/>
    </source>
</evidence>
<dbReference type="Gene3D" id="3.30.360.20">
    <property type="entry name" value="RNA 3'-terminal phosphate cyclase, insert domain"/>
    <property type="match status" value="1"/>
</dbReference>
<dbReference type="GO" id="GO:0004521">
    <property type="term" value="F:RNA endonuclease activity"/>
    <property type="evidence" value="ECO:0007669"/>
    <property type="project" value="TreeGrafter"/>
</dbReference>
<dbReference type="AlphaFoldDB" id="A0AA38HCA0"/>
<proteinExistence type="inferred from homology"/>
<dbReference type="EMBL" id="JAKWFO010000004">
    <property type="protein sequence ID" value="KAI9637417.1"/>
    <property type="molecule type" value="Genomic_DNA"/>
</dbReference>
<dbReference type="Gene3D" id="3.65.10.20">
    <property type="entry name" value="RNA 3'-terminal phosphate cyclase domain"/>
    <property type="match status" value="1"/>
</dbReference>
<dbReference type="GO" id="GO:0000479">
    <property type="term" value="P:endonucleolytic cleavage of tricistronic rRNA transcript (SSU-rRNA, 5.8S rRNA, LSU-rRNA)"/>
    <property type="evidence" value="ECO:0007669"/>
    <property type="project" value="TreeGrafter"/>
</dbReference>
<dbReference type="Pfam" id="PF05189">
    <property type="entry name" value="RTC_insert"/>
    <property type="match status" value="1"/>
</dbReference>
<dbReference type="Pfam" id="PF01137">
    <property type="entry name" value="RTC"/>
    <property type="match status" value="1"/>
</dbReference>
<evidence type="ECO:0000259" key="6">
    <source>
        <dbReference type="Pfam" id="PF05189"/>
    </source>
</evidence>
<organism evidence="7 8">
    <name type="scientific">Dioszegia hungarica</name>
    <dbReference type="NCBI Taxonomy" id="4972"/>
    <lineage>
        <taxon>Eukaryota</taxon>
        <taxon>Fungi</taxon>
        <taxon>Dikarya</taxon>
        <taxon>Basidiomycota</taxon>
        <taxon>Agaricomycotina</taxon>
        <taxon>Tremellomycetes</taxon>
        <taxon>Tremellales</taxon>
        <taxon>Bulleribasidiaceae</taxon>
        <taxon>Dioszegia</taxon>
    </lineage>
</organism>
<reference evidence="7" key="1">
    <citation type="journal article" date="2022" name="G3 (Bethesda)">
        <title>High quality genome of the basidiomycete yeast Dioszegia hungarica PDD-24b-2 isolated from cloud water.</title>
        <authorList>
            <person name="Jarrige D."/>
            <person name="Haridas S."/>
            <person name="Bleykasten-Grosshans C."/>
            <person name="Joly M."/>
            <person name="Nadalig T."/>
            <person name="Sancelme M."/>
            <person name="Vuilleumier S."/>
            <person name="Grigoriev I.V."/>
            <person name="Amato P."/>
            <person name="Bringel F."/>
        </authorList>
    </citation>
    <scope>NUCLEOTIDE SEQUENCE</scope>
    <source>
        <strain evidence="7">PDD-24b-2</strain>
    </source>
</reference>
<dbReference type="InterPro" id="IPR037136">
    <property type="entry name" value="RNA3'_phos_cyclase_dom_sf"/>
</dbReference>
<dbReference type="PROSITE" id="PS01287">
    <property type="entry name" value="RTC"/>
    <property type="match status" value="1"/>
</dbReference>
<dbReference type="PANTHER" id="PTHR11096">
    <property type="entry name" value="RNA 3' TERMINAL PHOSPHATE CYCLASE"/>
    <property type="match status" value="1"/>
</dbReference>
<dbReference type="RefSeq" id="XP_052947194.1">
    <property type="nucleotide sequence ID" value="XM_053086808.1"/>
</dbReference>
<gene>
    <name evidence="7" type="ORF">MKK02DRAFT_23938</name>
</gene>
<evidence type="ECO:0000256" key="3">
    <source>
        <dbReference type="ARBA" id="ARBA00022517"/>
    </source>
</evidence>
<evidence type="ECO:0000256" key="4">
    <source>
        <dbReference type="ARBA" id="ARBA00023242"/>
    </source>
</evidence>
<dbReference type="CDD" id="cd00875">
    <property type="entry name" value="RNA_Cyclase_Class_I"/>
    <property type="match status" value="1"/>
</dbReference>
<dbReference type="PANTHER" id="PTHR11096:SF1">
    <property type="entry name" value="RNA 3'-TERMINAL PHOSPHATE CYCLASE-LIKE PROTEIN"/>
    <property type="match status" value="1"/>
</dbReference>
<comment type="similarity">
    <text evidence="2">Belongs to the RNA 3'-terminal cyclase family. Type 2 subfamily.</text>
</comment>
<dbReference type="InterPro" id="IPR036553">
    <property type="entry name" value="RPTC_insert"/>
</dbReference>
<sequence length="371" mass="40495">MSSSRSEVLRFASHRHLRQRLLLAILSGKSIRVDGIRSEDVHVGLREYEINLLRLLEKVTNGSTIEISITGTSFLFHPGVLPGGSFQHACHVGRSIGYYLEILIPLAPFCKKPLDVMLSGITGEEGRDMTVDMIRTVTLPHLHLFGITDGLELQIKKRGAAPLGGGQVIFKCPIVRQLNTLQFLERGKIKKIRGIAYSTRVSPQFANRMVESARSILNRYIPDIYLFTDVYKGDDSGKSPGYGLTLVAQSSTSAVHSAECLSVAPSSKAPVVQTPEDIALHAARCLLEEIGRGGCVDSRHQWLVLLLMVLGKEDVGKCSMGSLTAHSVQFLRDLVMFFGTRFKIASSGEESGEVVVSCVGIGYSNVNKSVA</sequence>
<keyword evidence="4" id="KW-0539">Nucleus</keyword>
<evidence type="ECO:0000256" key="1">
    <source>
        <dbReference type="ARBA" id="ARBA00004604"/>
    </source>
</evidence>
<feature type="domain" description="RNA 3'-terminal phosphate cyclase insert" evidence="6">
    <location>
        <begin position="184"/>
        <end position="290"/>
    </location>
</feature>
<dbReference type="InterPro" id="IPR023797">
    <property type="entry name" value="RNA3'_phos_cyclase_dom"/>
</dbReference>
<dbReference type="InterPro" id="IPR000228">
    <property type="entry name" value="RNA3'_term_phos_cyc"/>
</dbReference>
<comment type="caution">
    <text evidence="7">The sequence shown here is derived from an EMBL/GenBank/DDBJ whole genome shotgun (WGS) entry which is preliminary data.</text>
</comment>
<dbReference type="GeneID" id="77726009"/>
<evidence type="ECO:0000313" key="7">
    <source>
        <dbReference type="EMBL" id="KAI9637417.1"/>
    </source>
</evidence>